<gene>
    <name evidence="1" type="ORF">CesoFtcFv8_000622</name>
</gene>
<protein>
    <submittedName>
        <fullName evidence="1">Uncharacterized protein</fullName>
    </submittedName>
</protein>
<dbReference type="EMBL" id="JAULUE010002046">
    <property type="protein sequence ID" value="KAK5914987.1"/>
    <property type="molecule type" value="Genomic_DNA"/>
</dbReference>
<reference evidence="1 2" key="1">
    <citation type="journal article" date="2023" name="Mol. Biol. Evol.">
        <title>Genomics of Secondarily Temperate Adaptation in the Only Non-Antarctic Icefish.</title>
        <authorList>
            <person name="Rivera-Colon A.G."/>
            <person name="Rayamajhi N."/>
            <person name="Minhas B.F."/>
            <person name="Madrigal G."/>
            <person name="Bilyk K.T."/>
            <person name="Yoon V."/>
            <person name="Hune M."/>
            <person name="Gregory S."/>
            <person name="Cheng C.H.C."/>
            <person name="Catchen J.M."/>
        </authorList>
    </citation>
    <scope>NUCLEOTIDE SEQUENCE [LARGE SCALE GENOMIC DNA]</scope>
    <source>
        <strain evidence="1">JC2023a</strain>
    </source>
</reference>
<evidence type="ECO:0000313" key="2">
    <source>
        <dbReference type="Proteomes" id="UP001335648"/>
    </source>
</evidence>
<comment type="caution">
    <text evidence="1">The sequence shown here is derived from an EMBL/GenBank/DDBJ whole genome shotgun (WGS) entry which is preliminary data.</text>
</comment>
<evidence type="ECO:0000313" key="1">
    <source>
        <dbReference type="EMBL" id="KAK5914987.1"/>
    </source>
</evidence>
<keyword evidence="2" id="KW-1185">Reference proteome</keyword>
<dbReference type="AlphaFoldDB" id="A0AAN8D469"/>
<dbReference type="Proteomes" id="UP001335648">
    <property type="component" value="Unassembled WGS sequence"/>
</dbReference>
<accession>A0AAN8D469</accession>
<sequence length="100" mass="10781">MITELTSVDLGPLLGCLTMGTRRADFGKDRLRGGGAKVERESGGKRGFKRAVYGGVYPYRAHFKDCPTCTNNHGNLWLVINALAGALNHSGRGMARCLTV</sequence>
<name>A0AAN8D469_9TELE</name>
<organism evidence="1 2">
    <name type="scientific">Champsocephalus esox</name>
    <name type="common">pike icefish</name>
    <dbReference type="NCBI Taxonomy" id="159716"/>
    <lineage>
        <taxon>Eukaryota</taxon>
        <taxon>Metazoa</taxon>
        <taxon>Chordata</taxon>
        <taxon>Craniata</taxon>
        <taxon>Vertebrata</taxon>
        <taxon>Euteleostomi</taxon>
        <taxon>Actinopterygii</taxon>
        <taxon>Neopterygii</taxon>
        <taxon>Teleostei</taxon>
        <taxon>Neoteleostei</taxon>
        <taxon>Acanthomorphata</taxon>
        <taxon>Eupercaria</taxon>
        <taxon>Perciformes</taxon>
        <taxon>Notothenioidei</taxon>
        <taxon>Channichthyidae</taxon>
        <taxon>Champsocephalus</taxon>
    </lineage>
</organism>
<proteinExistence type="predicted"/>